<dbReference type="GO" id="GO:0015937">
    <property type="term" value="P:coenzyme A biosynthetic process"/>
    <property type="evidence" value="ECO:0007669"/>
    <property type="project" value="UniProtKB-UniRule"/>
</dbReference>
<dbReference type="Proteomes" id="UP000002508">
    <property type="component" value="Chromosome"/>
</dbReference>
<comment type="function">
    <text evidence="8">Catalyzes the phosphorylation of the 3'-hydroxyl group of dephosphocoenzyme A to form coenzyme A.</text>
</comment>
<dbReference type="PANTHER" id="PTHR10695">
    <property type="entry name" value="DEPHOSPHO-COA KINASE-RELATED"/>
    <property type="match status" value="1"/>
</dbReference>
<dbReference type="EC" id="2.7.1.24" evidence="8 9"/>
<dbReference type="HOGENOM" id="CLU_057180_1_1_0"/>
<dbReference type="GO" id="GO:0005737">
    <property type="term" value="C:cytoplasm"/>
    <property type="evidence" value="ECO:0007669"/>
    <property type="project" value="UniProtKB-SubCell"/>
</dbReference>
<keyword evidence="5 8" id="KW-0418">Kinase</keyword>
<keyword evidence="10" id="KW-1133">Transmembrane helix</keyword>
<evidence type="ECO:0000256" key="1">
    <source>
        <dbReference type="ARBA" id="ARBA00009018"/>
    </source>
</evidence>
<dbReference type="Pfam" id="PF01121">
    <property type="entry name" value="CoaE"/>
    <property type="match status" value="1"/>
</dbReference>
<accession>B8G8R5</accession>
<dbReference type="OrthoDB" id="9812943at2"/>
<evidence type="ECO:0000256" key="7">
    <source>
        <dbReference type="ARBA" id="ARBA00022993"/>
    </source>
</evidence>
<comment type="catalytic activity">
    <reaction evidence="8">
        <text>3'-dephospho-CoA + ATP = ADP + CoA + H(+)</text>
        <dbReference type="Rhea" id="RHEA:18245"/>
        <dbReference type="ChEBI" id="CHEBI:15378"/>
        <dbReference type="ChEBI" id="CHEBI:30616"/>
        <dbReference type="ChEBI" id="CHEBI:57287"/>
        <dbReference type="ChEBI" id="CHEBI:57328"/>
        <dbReference type="ChEBI" id="CHEBI:456216"/>
        <dbReference type="EC" id="2.7.1.24"/>
    </reaction>
</comment>
<comment type="subcellular location">
    <subcellularLocation>
        <location evidence="8">Cytoplasm</location>
    </subcellularLocation>
</comment>
<gene>
    <name evidence="8" type="primary">coaE</name>
    <name evidence="11" type="ordered locus">Cagg_1420</name>
</gene>
<keyword evidence="7 8" id="KW-0173">Coenzyme A biosynthesis</keyword>
<dbReference type="RefSeq" id="WP_012616691.1">
    <property type="nucleotide sequence ID" value="NC_011831.1"/>
</dbReference>
<reference evidence="11" key="1">
    <citation type="submission" date="2008-12" db="EMBL/GenBank/DDBJ databases">
        <title>Complete sequence of Chloroflexus aggregans DSM 9485.</title>
        <authorList>
            <consortium name="US DOE Joint Genome Institute"/>
            <person name="Lucas S."/>
            <person name="Copeland A."/>
            <person name="Lapidus A."/>
            <person name="Glavina del Rio T."/>
            <person name="Dalin E."/>
            <person name="Tice H."/>
            <person name="Pitluck S."/>
            <person name="Foster B."/>
            <person name="Larimer F."/>
            <person name="Land M."/>
            <person name="Hauser L."/>
            <person name="Kyrpides N."/>
            <person name="Mikhailova N."/>
            <person name="Bryant D."/>
            <person name="Richardson P."/>
        </authorList>
    </citation>
    <scope>NUCLEOTIDE SEQUENCE</scope>
    <source>
        <strain evidence="11">DSM 9485</strain>
    </source>
</reference>
<evidence type="ECO:0000256" key="2">
    <source>
        <dbReference type="ARBA" id="ARBA00022490"/>
    </source>
</evidence>
<evidence type="ECO:0000256" key="9">
    <source>
        <dbReference type="NCBIfam" id="TIGR00152"/>
    </source>
</evidence>
<name>B8G8R5_CHLAD</name>
<keyword evidence="2 8" id="KW-0963">Cytoplasm</keyword>
<dbReference type="InterPro" id="IPR027417">
    <property type="entry name" value="P-loop_NTPase"/>
</dbReference>
<keyword evidence="10" id="KW-0812">Transmembrane</keyword>
<dbReference type="EMBL" id="CP001337">
    <property type="protein sequence ID" value="ACL24327.1"/>
    <property type="molecule type" value="Genomic_DNA"/>
</dbReference>
<dbReference type="STRING" id="326427.Cagg_1420"/>
<keyword evidence="4 8" id="KW-0547">Nucleotide-binding</keyword>
<dbReference type="PROSITE" id="PS51257">
    <property type="entry name" value="PROKAR_LIPOPROTEIN"/>
    <property type="match status" value="1"/>
</dbReference>
<evidence type="ECO:0000256" key="10">
    <source>
        <dbReference type="SAM" id="Phobius"/>
    </source>
</evidence>
<dbReference type="CDD" id="cd02022">
    <property type="entry name" value="DPCK"/>
    <property type="match status" value="1"/>
</dbReference>
<dbReference type="UniPathway" id="UPA00241">
    <property type="reaction ID" value="UER00356"/>
</dbReference>
<comment type="pathway">
    <text evidence="8">Cofactor biosynthesis; coenzyme A biosynthesis; CoA from (R)-pantothenate: step 5/5.</text>
</comment>
<organism evidence="11 12">
    <name type="scientific">Chloroflexus aggregans (strain MD-66 / DSM 9485)</name>
    <dbReference type="NCBI Taxonomy" id="326427"/>
    <lineage>
        <taxon>Bacteria</taxon>
        <taxon>Bacillati</taxon>
        <taxon>Chloroflexota</taxon>
        <taxon>Chloroflexia</taxon>
        <taxon>Chloroflexales</taxon>
        <taxon>Chloroflexineae</taxon>
        <taxon>Chloroflexaceae</taxon>
        <taxon>Chloroflexus</taxon>
    </lineage>
</organism>
<dbReference type="PROSITE" id="PS51219">
    <property type="entry name" value="DPCK"/>
    <property type="match status" value="1"/>
</dbReference>
<keyword evidence="6 8" id="KW-0067">ATP-binding</keyword>
<dbReference type="AlphaFoldDB" id="B8G8R5"/>
<feature type="transmembrane region" description="Helical" evidence="10">
    <location>
        <begin position="6"/>
        <end position="29"/>
    </location>
</feature>
<dbReference type="Gene3D" id="3.40.50.300">
    <property type="entry name" value="P-loop containing nucleotide triphosphate hydrolases"/>
    <property type="match status" value="1"/>
</dbReference>
<dbReference type="GO" id="GO:0005524">
    <property type="term" value="F:ATP binding"/>
    <property type="evidence" value="ECO:0007669"/>
    <property type="project" value="UniProtKB-UniRule"/>
</dbReference>
<evidence type="ECO:0000313" key="11">
    <source>
        <dbReference type="EMBL" id="ACL24327.1"/>
    </source>
</evidence>
<evidence type="ECO:0000256" key="3">
    <source>
        <dbReference type="ARBA" id="ARBA00022679"/>
    </source>
</evidence>
<evidence type="ECO:0000256" key="4">
    <source>
        <dbReference type="ARBA" id="ARBA00022741"/>
    </source>
</evidence>
<evidence type="ECO:0000256" key="8">
    <source>
        <dbReference type="HAMAP-Rule" id="MF_00376"/>
    </source>
</evidence>
<dbReference type="HAMAP" id="MF_00376">
    <property type="entry name" value="Dephospho_CoA_kinase"/>
    <property type="match status" value="1"/>
</dbReference>
<dbReference type="FunFam" id="3.40.50.300:FF:000991">
    <property type="entry name" value="Dephospho-CoA kinase"/>
    <property type="match status" value="1"/>
</dbReference>
<evidence type="ECO:0000313" key="12">
    <source>
        <dbReference type="Proteomes" id="UP000002508"/>
    </source>
</evidence>
<proteinExistence type="inferred from homology"/>
<dbReference type="SUPFAM" id="SSF52540">
    <property type="entry name" value="P-loop containing nucleoside triphosphate hydrolases"/>
    <property type="match status" value="1"/>
</dbReference>
<dbReference type="NCBIfam" id="TIGR00152">
    <property type="entry name" value="dephospho-CoA kinase"/>
    <property type="match status" value="1"/>
</dbReference>
<keyword evidence="12" id="KW-1185">Reference proteome</keyword>
<dbReference type="PANTHER" id="PTHR10695:SF46">
    <property type="entry name" value="BIFUNCTIONAL COENZYME A SYNTHASE-RELATED"/>
    <property type="match status" value="1"/>
</dbReference>
<feature type="binding site" evidence="8">
    <location>
        <begin position="16"/>
        <end position="21"/>
    </location>
    <ligand>
        <name>ATP</name>
        <dbReference type="ChEBI" id="CHEBI:30616"/>
    </ligand>
</feature>
<dbReference type="KEGG" id="cag:Cagg_1420"/>
<keyword evidence="3 8" id="KW-0808">Transferase</keyword>
<dbReference type="GO" id="GO:0004140">
    <property type="term" value="F:dephospho-CoA kinase activity"/>
    <property type="evidence" value="ECO:0007669"/>
    <property type="project" value="UniProtKB-UniRule"/>
</dbReference>
<keyword evidence="10" id="KW-0472">Membrane</keyword>
<evidence type="ECO:0000256" key="5">
    <source>
        <dbReference type="ARBA" id="ARBA00022777"/>
    </source>
</evidence>
<comment type="similarity">
    <text evidence="1 8">Belongs to the CoaE family.</text>
</comment>
<protein>
    <recommendedName>
        <fullName evidence="8 9">Dephospho-CoA kinase</fullName>
        <ecNumber evidence="8 9">2.7.1.24</ecNumber>
    </recommendedName>
    <alternativeName>
        <fullName evidence="8">Dephosphocoenzyme A kinase</fullName>
    </alternativeName>
</protein>
<evidence type="ECO:0000256" key="6">
    <source>
        <dbReference type="ARBA" id="ARBA00022840"/>
    </source>
</evidence>
<sequence length="218" mass="23554">MKHPGIFLIGLTGGIACGKSTVLAMLAALGARTIDADRITHRLQQPGTPVYEAIVAAFGPHILTTPGGVIDRRKLGKIVFNDPQALKRLEAIVHPAVRAEIRRFLQEVAGAGTYATRLRPVERPIVVIDAIKLIESGWADECDQVWVVTCPVEQQIERLMTTRGMSLAEAQARIAAQPPQESRLSRADVIIDNSGTQAQTRAQVEAAWQQALIASQGA</sequence>
<dbReference type="InterPro" id="IPR001977">
    <property type="entry name" value="Depp_CoAkinase"/>
</dbReference>
<dbReference type="eggNOG" id="COG0237">
    <property type="taxonomic scope" value="Bacteria"/>
</dbReference>